<evidence type="ECO:0000256" key="4">
    <source>
        <dbReference type="ARBA" id="ARBA00023157"/>
    </source>
</evidence>
<dbReference type="SMART" id="SM00181">
    <property type="entry name" value="EGF"/>
    <property type="match status" value="4"/>
</dbReference>
<feature type="domain" description="Cadherin" evidence="9">
    <location>
        <begin position="233"/>
        <end position="338"/>
    </location>
</feature>
<dbReference type="Gene3D" id="2.10.25.10">
    <property type="entry name" value="Laminin"/>
    <property type="match status" value="3"/>
</dbReference>
<dbReference type="InterPro" id="IPR000152">
    <property type="entry name" value="EGF-type_Asp/Asn_hydroxyl_site"/>
</dbReference>
<feature type="domain" description="Cadherin" evidence="9">
    <location>
        <begin position="346"/>
        <end position="439"/>
    </location>
</feature>
<evidence type="ECO:0000259" key="9">
    <source>
        <dbReference type="PROSITE" id="PS50268"/>
    </source>
</evidence>
<dbReference type="PANTHER" id="PTHR24028:SF328">
    <property type="entry name" value="CADHERIN-3"/>
    <property type="match status" value="1"/>
</dbReference>
<evidence type="ECO:0000313" key="11">
    <source>
        <dbReference type="Proteomes" id="UP001217089"/>
    </source>
</evidence>
<dbReference type="PROSITE" id="PS01187">
    <property type="entry name" value="EGF_CA"/>
    <property type="match status" value="1"/>
</dbReference>
<feature type="domain" description="Cadherin" evidence="9">
    <location>
        <begin position="744"/>
        <end position="843"/>
    </location>
</feature>
<dbReference type="InterPro" id="IPR018097">
    <property type="entry name" value="EGF_Ca-bd_CS"/>
</dbReference>
<dbReference type="PROSITE" id="PS50268">
    <property type="entry name" value="CADHERIN_2"/>
    <property type="match status" value="6"/>
</dbReference>
<feature type="disulfide bond" evidence="7">
    <location>
        <begin position="1010"/>
        <end position="1019"/>
    </location>
</feature>
<feature type="disulfide bond" evidence="7">
    <location>
        <begin position="1053"/>
        <end position="1062"/>
    </location>
</feature>
<dbReference type="PRINTS" id="PR00205">
    <property type="entry name" value="CADHERIN"/>
</dbReference>
<evidence type="ECO:0000256" key="7">
    <source>
        <dbReference type="PROSITE-ProRule" id="PRU00076"/>
    </source>
</evidence>
<dbReference type="SUPFAM" id="SSF57196">
    <property type="entry name" value="EGF/Laminin"/>
    <property type="match status" value="3"/>
</dbReference>
<dbReference type="PROSITE" id="PS50026">
    <property type="entry name" value="EGF_3"/>
    <property type="match status" value="4"/>
</dbReference>
<dbReference type="InterPro" id="IPR001881">
    <property type="entry name" value="EGF-like_Ca-bd_dom"/>
</dbReference>
<dbReference type="PROSITE" id="PS01186">
    <property type="entry name" value="EGF_2"/>
    <property type="match status" value="3"/>
</dbReference>
<keyword evidence="5" id="KW-0325">Glycoprotein</keyword>
<keyword evidence="7" id="KW-0245">EGF-like domain</keyword>
<dbReference type="InterPro" id="IPR000742">
    <property type="entry name" value="EGF"/>
</dbReference>
<keyword evidence="6" id="KW-0106">Calcium</keyword>
<dbReference type="SMART" id="SM00179">
    <property type="entry name" value="EGF_CA"/>
    <property type="match status" value="4"/>
</dbReference>
<dbReference type="CDD" id="cd00054">
    <property type="entry name" value="EGF_CA"/>
    <property type="match status" value="1"/>
</dbReference>
<feature type="disulfide bond" evidence="7">
    <location>
        <begin position="1069"/>
        <end position="1079"/>
    </location>
</feature>
<feature type="domain" description="Cadherin" evidence="9">
    <location>
        <begin position="645"/>
        <end position="736"/>
    </location>
</feature>
<evidence type="ECO:0000256" key="2">
    <source>
        <dbReference type="ARBA" id="ARBA00022692"/>
    </source>
</evidence>
<evidence type="ECO:0000256" key="5">
    <source>
        <dbReference type="ARBA" id="ARBA00023180"/>
    </source>
</evidence>
<feature type="domain" description="Cadherin" evidence="9">
    <location>
        <begin position="535"/>
        <end position="635"/>
    </location>
</feature>
<keyword evidence="2" id="KW-0812">Transmembrane</keyword>
<keyword evidence="11" id="KW-1185">Reference proteome</keyword>
<comment type="caution">
    <text evidence="10">The sequence shown here is derived from an EMBL/GenBank/DDBJ whole genome shotgun (WGS) entry which is preliminary data.</text>
</comment>
<name>A0ABQ9EY34_TEGGR</name>
<dbReference type="CDD" id="cd11304">
    <property type="entry name" value="Cadherin_repeat"/>
    <property type="match status" value="6"/>
</dbReference>
<keyword evidence="3" id="KW-0472">Membrane</keyword>
<organism evidence="10 11">
    <name type="scientific">Tegillarca granosa</name>
    <name type="common">Malaysian cockle</name>
    <name type="synonym">Anadara granosa</name>
    <dbReference type="NCBI Taxonomy" id="220873"/>
    <lineage>
        <taxon>Eukaryota</taxon>
        <taxon>Metazoa</taxon>
        <taxon>Spiralia</taxon>
        <taxon>Lophotrochozoa</taxon>
        <taxon>Mollusca</taxon>
        <taxon>Bivalvia</taxon>
        <taxon>Autobranchia</taxon>
        <taxon>Pteriomorphia</taxon>
        <taxon>Arcoida</taxon>
        <taxon>Arcoidea</taxon>
        <taxon>Arcidae</taxon>
        <taxon>Tegillarca</taxon>
    </lineage>
</organism>
<keyword evidence="3" id="KW-1133">Transmembrane helix</keyword>
<reference evidence="10 11" key="1">
    <citation type="submission" date="2022-12" db="EMBL/GenBank/DDBJ databases">
        <title>Chromosome-level genome of Tegillarca granosa.</title>
        <authorList>
            <person name="Kim J."/>
        </authorList>
    </citation>
    <scope>NUCLEOTIDE SEQUENCE [LARGE SCALE GENOMIC DNA]</scope>
    <source>
        <strain evidence="10">Teg-2019</strain>
        <tissue evidence="10">Adductor muscle</tissue>
    </source>
</reference>
<evidence type="ECO:0000259" key="8">
    <source>
        <dbReference type="PROSITE" id="PS50026"/>
    </source>
</evidence>
<dbReference type="InterPro" id="IPR050174">
    <property type="entry name" value="Protocadherin/Cadherin-CA"/>
</dbReference>
<comment type="caution">
    <text evidence="7">Lacks conserved residue(s) required for the propagation of feature annotation.</text>
</comment>
<dbReference type="PROSITE" id="PS00022">
    <property type="entry name" value="EGF_1"/>
    <property type="match status" value="3"/>
</dbReference>
<dbReference type="Pfam" id="PF00008">
    <property type="entry name" value="EGF"/>
    <property type="match status" value="1"/>
</dbReference>
<dbReference type="EMBL" id="JARBDR010000657">
    <property type="protein sequence ID" value="KAJ8308295.1"/>
    <property type="molecule type" value="Genomic_DNA"/>
</dbReference>
<evidence type="ECO:0000256" key="6">
    <source>
        <dbReference type="PROSITE-ProRule" id="PRU00043"/>
    </source>
</evidence>
<feature type="domain" description="EGF-like" evidence="8">
    <location>
        <begin position="984"/>
        <end position="1020"/>
    </location>
</feature>
<feature type="disulfide bond" evidence="7">
    <location>
        <begin position="1090"/>
        <end position="1099"/>
    </location>
</feature>
<comment type="subcellular location">
    <subcellularLocation>
        <location evidence="1">Membrane</location>
        <topology evidence="1">Single-pass membrane protein</topology>
    </subcellularLocation>
</comment>
<dbReference type="PANTHER" id="PTHR24028">
    <property type="entry name" value="CADHERIN-87A"/>
    <property type="match status" value="1"/>
</dbReference>
<feature type="domain" description="EGF-like" evidence="8">
    <location>
        <begin position="932"/>
        <end position="973"/>
    </location>
</feature>
<sequence>MSYTKTFKFRVLDVNEAPSKITLSIYEVSNAAKVGQVVAQVEVIDPDNAGSVKKTKQTHTCTVGGDGLGVLKINLSDMTLQVQSVIPLDIDMLNITITCEDDGIPVMSKTEDISLAIKAIVKIPKGIILKNQKKVQENVTPFTVGTFKVINLLTSEPIDFVFFFLKKDDIPFEINFDNELVVSRALDYESKSEHLVEVEAGGPDNLMLDANFTILVEDVNEPPHGLSIIGSRVAENSDSDTVIGSLKTQDSEIDQKYAYTLLAVASGLDVSLAKPELKDTFKLEDGIVKVGPASQNLNYEQTAIFSLLINTMDSAPVPLSYNGTIRILVEDMNDPPNGVTLDNSKVAENSNVGTVVGMFAVQDEDKNQTHKCVVLNLNDVPFKTQNGLQLVVSRKELDFETNRKYIIEVQCIDVSDKFSSLQIRKAFTINITNVNEPPYDIMLSKSEIAENSDVGELVGELKATDDDSTTVTFSLEGEQTDFVIQGDHSLVSNIALDYETKSTYTIIVKAVDDEGLSSTQEFTIKVLDVNEPPTQITLDKLTVDENSPPGTVIGTLKTEDLDKDQTFAYKVIESAPESGYFSIQSNKLVTGDKALDFEKVTEHQIFINSTDSGKPPKTIQAEFTIAVKDVNEPPIKIIFGTLEPIPENAPANTVVSKIQVDDPDANQSHLCSILTSPTPFSILTNEMKEMNLVLIGVLDFESKAEYQMDVQCTDGKFKKETSITVRVQDVNEAPELITLSGTNSIVANAQPGYVIGKLLVKDPDIGQKFTFRIIGKNSDILEIKDANLQMSTAIPLSYLEAENPVIQVKISAADNGNPSLSVSQTFSLPITNMELVVEELPDITIDNKTLKEDATVGTVIGALHSKEKLGKDIVFELVNNNEGLFGIKDNKFLILAKNLSSVEGHSRNLTVKVTNTQTFESSKVSIIILIERIDKCYKNGKTCDENARCLLGGDGNHACQCEIGFTGDGYTCTDTNNCIVTGADGKKVPGNPCQNQGTCIDQDNSYACKCAEGFSGPNCEISDKPSPCQSSPCKNKAACVPDEQTENKFTCECAIGWMGDICDKSIDDCKRLKCVAGTCVDKHRTINCLCPPDRKGVWCEYKKTTCITTNTCTDKSQTCIPKLNEDASDCVACKTHCITLKVKKPTNVPYNKEEFIAKTKEIINSLCNRQVGGSTVGRKKRATTDTGVDTYVVDVKDNGDGTLDVIFAVRAQKGTIYEEEEALYFLVKACKDTNSQTNVETEYCPAIMATQSASTPVVSQPESGLPIPIIAGAAGLI</sequence>
<dbReference type="InterPro" id="IPR002126">
    <property type="entry name" value="Cadherin-like_dom"/>
</dbReference>
<feature type="domain" description="EGF-like" evidence="8">
    <location>
        <begin position="1065"/>
        <end position="1100"/>
    </location>
</feature>
<evidence type="ECO:0000256" key="3">
    <source>
        <dbReference type="ARBA" id="ARBA00022989"/>
    </source>
</evidence>
<feature type="domain" description="Cadherin" evidence="9">
    <location>
        <begin position="447"/>
        <end position="535"/>
    </location>
</feature>
<dbReference type="Proteomes" id="UP001217089">
    <property type="component" value="Unassembled WGS sequence"/>
</dbReference>
<dbReference type="SUPFAM" id="SSF49313">
    <property type="entry name" value="Cadherin-like"/>
    <property type="match status" value="5"/>
</dbReference>
<dbReference type="PROSITE" id="PS00010">
    <property type="entry name" value="ASX_HYDROXYL"/>
    <property type="match status" value="1"/>
</dbReference>
<dbReference type="Pfam" id="PF00028">
    <property type="entry name" value="Cadherin"/>
    <property type="match status" value="3"/>
</dbReference>
<evidence type="ECO:0000313" key="10">
    <source>
        <dbReference type="EMBL" id="KAJ8308295.1"/>
    </source>
</evidence>
<dbReference type="Gene3D" id="2.60.40.60">
    <property type="entry name" value="Cadherins"/>
    <property type="match status" value="7"/>
</dbReference>
<keyword evidence="4 7" id="KW-1015">Disulfide bond</keyword>
<gene>
    <name evidence="10" type="ORF">KUTeg_013169</name>
</gene>
<dbReference type="InterPro" id="IPR015919">
    <property type="entry name" value="Cadherin-like_sf"/>
</dbReference>
<accession>A0ABQ9EY34</accession>
<feature type="domain" description="EGF-like" evidence="8">
    <location>
        <begin position="1024"/>
        <end position="1063"/>
    </location>
</feature>
<evidence type="ECO:0000256" key="1">
    <source>
        <dbReference type="ARBA" id="ARBA00004167"/>
    </source>
</evidence>
<protein>
    <submittedName>
        <fullName evidence="10">Uncharacterized protein</fullName>
    </submittedName>
</protein>
<proteinExistence type="predicted"/>
<dbReference type="SMART" id="SM00112">
    <property type="entry name" value="CA"/>
    <property type="match status" value="6"/>
</dbReference>